<dbReference type="Proteomes" id="UP000295066">
    <property type="component" value="Unassembled WGS sequence"/>
</dbReference>
<dbReference type="Pfam" id="PF00111">
    <property type="entry name" value="Fer2"/>
    <property type="match status" value="1"/>
</dbReference>
<dbReference type="GO" id="GO:0051537">
    <property type="term" value="F:2 iron, 2 sulfur cluster binding"/>
    <property type="evidence" value="ECO:0007669"/>
    <property type="project" value="UniProtKB-KW"/>
</dbReference>
<accession>A0A4R8MG26</accession>
<evidence type="ECO:0000259" key="6">
    <source>
        <dbReference type="PROSITE" id="PS51085"/>
    </source>
</evidence>
<dbReference type="InterPro" id="IPR001041">
    <property type="entry name" value="2Fe-2S_ferredoxin-type"/>
</dbReference>
<dbReference type="InterPro" id="IPR012675">
    <property type="entry name" value="Beta-grasp_dom_sf"/>
</dbReference>
<evidence type="ECO:0000256" key="4">
    <source>
        <dbReference type="ARBA" id="ARBA00023004"/>
    </source>
</evidence>
<keyword evidence="5" id="KW-0411">Iron-sulfur</keyword>
<dbReference type="OrthoDB" id="4903at2"/>
<dbReference type="PROSITE" id="PS00197">
    <property type="entry name" value="2FE2S_FER_1"/>
    <property type="match status" value="1"/>
</dbReference>
<dbReference type="RefSeq" id="WP_133956443.1">
    <property type="nucleotide sequence ID" value="NZ_SORI01000003.1"/>
</dbReference>
<evidence type="ECO:0000256" key="5">
    <source>
        <dbReference type="ARBA" id="ARBA00023014"/>
    </source>
</evidence>
<sequence>MPVLNFTVNGVPRTVHLEEGRVMLSSVLRDCLGLTGTKVGCGTGQCGSCTVVLNGSAVTSCTVPAEKCEGADVLTIEALAEGGVLHPIQQAFVDAGAIQCGFCTPGLIMRLYALLTVNPDATDDILVEEINRHLCRCTGYEAILAAARLARERMKK</sequence>
<evidence type="ECO:0000256" key="1">
    <source>
        <dbReference type="ARBA" id="ARBA00022714"/>
    </source>
</evidence>
<dbReference type="Pfam" id="PF01799">
    <property type="entry name" value="Fer2_2"/>
    <property type="match status" value="1"/>
</dbReference>
<keyword evidence="1" id="KW-0001">2Fe-2S</keyword>
<dbReference type="SUPFAM" id="SSF47741">
    <property type="entry name" value="CO dehydrogenase ISP C-domain like"/>
    <property type="match status" value="1"/>
</dbReference>
<evidence type="ECO:0000313" key="7">
    <source>
        <dbReference type="EMBL" id="TDY62856.1"/>
    </source>
</evidence>
<protein>
    <submittedName>
        <fullName evidence="7">Carbon-monoxide dehydrogenase small subunit</fullName>
    </submittedName>
</protein>
<dbReference type="InterPro" id="IPR002888">
    <property type="entry name" value="2Fe-2S-bd"/>
</dbReference>
<dbReference type="Gene3D" id="1.10.150.120">
    <property type="entry name" value="[2Fe-2S]-binding domain"/>
    <property type="match status" value="1"/>
</dbReference>
<dbReference type="InterPro" id="IPR036884">
    <property type="entry name" value="2Fe-2S-bd_dom_sf"/>
</dbReference>
<evidence type="ECO:0000256" key="2">
    <source>
        <dbReference type="ARBA" id="ARBA00022723"/>
    </source>
</evidence>
<comment type="caution">
    <text evidence="7">The sequence shown here is derived from an EMBL/GenBank/DDBJ whole genome shotgun (WGS) entry which is preliminary data.</text>
</comment>
<keyword evidence="3" id="KW-0560">Oxidoreductase</keyword>
<keyword evidence="2" id="KW-0479">Metal-binding</keyword>
<name>A0A4R8MG26_9BACT</name>
<dbReference type="InterPro" id="IPR051452">
    <property type="entry name" value="Diverse_Oxidoreductases"/>
</dbReference>
<dbReference type="Gene3D" id="3.10.20.30">
    <property type="match status" value="1"/>
</dbReference>
<feature type="domain" description="2Fe-2S ferredoxin-type" evidence="6">
    <location>
        <begin position="2"/>
        <end position="79"/>
    </location>
</feature>
<dbReference type="PANTHER" id="PTHR44379:SF5">
    <property type="entry name" value="OXIDOREDUCTASE WITH IRON-SULFUR SUBUNIT"/>
    <property type="match status" value="1"/>
</dbReference>
<dbReference type="InterPro" id="IPR036010">
    <property type="entry name" value="2Fe-2S_ferredoxin-like_sf"/>
</dbReference>
<dbReference type="GO" id="GO:0016491">
    <property type="term" value="F:oxidoreductase activity"/>
    <property type="evidence" value="ECO:0007669"/>
    <property type="project" value="UniProtKB-KW"/>
</dbReference>
<keyword evidence="8" id="KW-1185">Reference proteome</keyword>
<gene>
    <name evidence="7" type="ORF">C8D99_10376</name>
</gene>
<dbReference type="PANTHER" id="PTHR44379">
    <property type="entry name" value="OXIDOREDUCTASE WITH IRON-SULFUR SUBUNIT"/>
    <property type="match status" value="1"/>
</dbReference>
<keyword evidence="4" id="KW-0408">Iron</keyword>
<organism evidence="7 8">
    <name type="scientific">Aminivibrio pyruvatiphilus</name>
    <dbReference type="NCBI Taxonomy" id="1005740"/>
    <lineage>
        <taxon>Bacteria</taxon>
        <taxon>Thermotogati</taxon>
        <taxon>Synergistota</taxon>
        <taxon>Synergistia</taxon>
        <taxon>Synergistales</taxon>
        <taxon>Aminobacteriaceae</taxon>
        <taxon>Aminivibrio</taxon>
    </lineage>
</organism>
<dbReference type="SUPFAM" id="SSF54292">
    <property type="entry name" value="2Fe-2S ferredoxin-like"/>
    <property type="match status" value="1"/>
</dbReference>
<proteinExistence type="predicted"/>
<dbReference type="AlphaFoldDB" id="A0A4R8MG26"/>
<evidence type="ECO:0000313" key="8">
    <source>
        <dbReference type="Proteomes" id="UP000295066"/>
    </source>
</evidence>
<dbReference type="InterPro" id="IPR006058">
    <property type="entry name" value="2Fe2S_fd_BS"/>
</dbReference>
<dbReference type="EMBL" id="SORI01000003">
    <property type="protein sequence ID" value="TDY62856.1"/>
    <property type="molecule type" value="Genomic_DNA"/>
</dbReference>
<reference evidence="7 8" key="1">
    <citation type="submission" date="2019-03" db="EMBL/GenBank/DDBJ databases">
        <title>Genomic Encyclopedia of Type Strains, Phase IV (KMG-IV): sequencing the most valuable type-strain genomes for metagenomic binning, comparative biology and taxonomic classification.</title>
        <authorList>
            <person name="Goeker M."/>
        </authorList>
    </citation>
    <scope>NUCLEOTIDE SEQUENCE [LARGE SCALE GENOMIC DNA]</scope>
    <source>
        <strain evidence="7 8">DSM 25964</strain>
    </source>
</reference>
<dbReference type="PROSITE" id="PS51085">
    <property type="entry name" value="2FE2S_FER_2"/>
    <property type="match status" value="1"/>
</dbReference>
<dbReference type="GO" id="GO:0046872">
    <property type="term" value="F:metal ion binding"/>
    <property type="evidence" value="ECO:0007669"/>
    <property type="project" value="UniProtKB-KW"/>
</dbReference>
<evidence type="ECO:0000256" key="3">
    <source>
        <dbReference type="ARBA" id="ARBA00023002"/>
    </source>
</evidence>